<dbReference type="PANTHER" id="PTHR41317">
    <property type="entry name" value="PD-(D_E)XK NUCLEASE FAMILY TRANSPOSASE"/>
    <property type="match status" value="1"/>
</dbReference>
<dbReference type="PANTHER" id="PTHR41317:SF1">
    <property type="entry name" value="PD-(D_E)XK NUCLEASE FAMILY TRANSPOSASE"/>
    <property type="match status" value="1"/>
</dbReference>
<evidence type="ECO:0000313" key="2">
    <source>
        <dbReference type="Proteomes" id="UP000237423"/>
    </source>
</evidence>
<dbReference type="EMBL" id="PGFZ01000009">
    <property type="protein sequence ID" value="POZ50674.1"/>
    <property type="molecule type" value="Genomic_DNA"/>
</dbReference>
<dbReference type="AlphaFoldDB" id="A0A2S5CIP7"/>
<organism evidence="1 2">
    <name type="scientific">Methylovulum psychrotolerans</name>
    <dbReference type="NCBI Taxonomy" id="1704499"/>
    <lineage>
        <taxon>Bacteria</taxon>
        <taxon>Pseudomonadati</taxon>
        <taxon>Pseudomonadota</taxon>
        <taxon>Gammaproteobacteria</taxon>
        <taxon>Methylococcales</taxon>
        <taxon>Methylococcaceae</taxon>
        <taxon>Methylovulum</taxon>
    </lineage>
</organism>
<proteinExistence type="predicted"/>
<dbReference type="Pfam" id="PF12784">
    <property type="entry name" value="PDDEXK_2"/>
    <property type="match status" value="1"/>
</dbReference>
<name>A0A2S5CIP7_9GAMM</name>
<accession>A0A2S5CIP7</accession>
<gene>
    <name evidence="1" type="ORF">AADEFJLK_03571</name>
</gene>
<dbReference type="InterPro" id="IPR010106">
    <property type="entry name" value="RpnA"/>
</dbReference>
<dbReference type="Proteomes" id="UP000237423">
    <property type="component" value="Unassembled WGS sequence"/>
</dbReference>
<protein>
    <submittedName>
        <fullName evidence="1">Transposase</fullName>
    </submittedName>
</protein>
<dbReference type="NCBIfam" id="TIGR01784">
    <property type="entry name" value="T_den_put_tspse"/>
    <property type="match status" value="1"/>
</dbReference>
<comment type="caution">
    <text evidence="1">The sequence shown here is derived from an EMBL/GenBank/DDBJ whole genome shotgun (WGS) entry which is preliminary data.</text>
</comment>
<evidence type="ECO:0000313" key="1">
    <source>
        <dbReference type="EMBL" id="POZ50674.1"/>
    </source>
</evidence>
<reference evidence="1 2" key="1">
    <citation type="submission" date="2017-11" db="EMBL/GenBank/DDBJ databases">
        <title>Draft Genome Sequence of Methylobacter psychrotolerans Sph1T, an Obligate Methanotroph from Low-Temperature Environments.</title>
        <authorList>
            <person name="Oshkin I.Y."/>
            <person name="Miroshnikov K."/>
            <person name="Belova S.E."/>
            <person name="Korzhenkov A."/>
            <person name="Toshchakov S.V."/>
            <person name="Dedysh S.N."/>
        </authorList>
    </citation>
    <scope>NUCLEOTIDE SEQUENCE [LARGE SCALE GENOMIC DNA]</scope>
    <source>
        <strain evidence="1 2">Sph1</strain>
    </source>
</reference>
<sequence length="280" mass="31866">MKFVDPKTDIAFKKIFGDQAHKGVLIAFLNSVLELEYPIEDVKIANGYQPPHLYGLKETTLDIKAKDSSGREFIVEMQVEKDRTFAKRALYYSSKAYSQQLDKTEKYHLLKPVIFLGILDFCIFDHPSPCSRHLILNGENHSHDLKDLEFNFIELPKFTKTGDELNTVADNWLYFLKHADDLQQIPTHADTPALREAYQIAARHHWTQEELDIYESQGLKLGRDRNVLETARLDGLTEGMEKGKLVVANNLLAIMDDAAIAQVTGLDASTIATLRQSHHD</sequence>
<dbReference type="RefSeq" id="WP_103975217.1">
    <property type="nucleotide sequence ID" value="NZ_PGFZ01000009.1"/>
</dbReference>